<dbReference type="RefSeq" id="XP_007727552.1">
    <property type="nucleotide sequence ID" value="XM_007729362.1"/>
</dbReference>
<dbReference type="HOGENOM" id="CLU_047036_3_0_1"/>
<keyword evidence="8" id="KW-1185">Reference proteome</keyword>
<gene>
    <name evidence="7" type="ORF">A1O1_08502</name>
</gene>
<sequence length="324" mass="37832">MDIVLEIVDTLLLDRVYSSLIPASPSSYLPYHSHNGSTSTFSSMREGATATPQYTYVYEPASKYISMQPTEWTYSSAWPRDNLYRQFISLFFIVWIFGILLYFAFATLSYIFIFDKETFKHPKFLKNQVRLEIMQTQRAMPVMALLTALCMLAEVRGYSKLYDTAADAPFPLYNILQFPLFVLFTDFGIYWIHRGLHHPLVYKSLHKPHHKWIMPSPYASHAFHPIDGFAQSIPYHLYPFLFPLQKYAYVLLFGFINIWTIMIHDGEYYARSPIINGAACHSVHHSLFNYNYGQFTTLWDRLGGSYRKPADELFHKETKLGKLE</sequence>
<dbReference type="GeneID" id="19163351"/>
<dbReference type="STRING" id="1182541.W9XJL2"/>
<evidence type="ECO:0000313" key="8">
    <source>
        <dbReference type="Proteomes" id="UP000019484"/>
    </source>
</evidence>
<dbReference type="Pfam" id="PF04116">
    <property type="entry name" value="FA_hydroxylase"/>
    <property type="match status" value="1"/>
</dbReference>
<dbReference type="GO" id="GO:0005506">
    <property type="term" value="F:iron ion binding"/>
    <property type="evidence" value="ECO:0007669"/>
    <property type="project" value="InterPro"/>
</dbReference>
<evidence type="ECO:0000313" key="7">
    <source>
        <dbReference type="EMBL" id="EXJ80358.1"/>
    </source>
</evidence>
<feature type="transmembrane region" description="Helical" evidence="5">
    <location>
        <begin position="139"/>
        <end position="158"/>
    </location>
</feature>
<evidence type="ECO:0000259" key="6">
    <source>
        <dbReference type="Pfam" id="PF04116"/>
    </source>
</evidence>
<evidence type="ECO:0000256" key="4">
    <source>
        <dbReference type="ARBA" id="ARBA00023136"/>
    </source>
</evidence>
<comment type="subcellular location">
    <subcellularLocation>
        <location evidence="1">Membrane</location>
    </subcellularLocation>
</comment>
<dbReference type="PANTHER" id="PTHR11863">
    <property type="entry name" value="STEROL DESATURASE"/>
    <property type="match status" value="1"/>
</dbReference>
<organism evidence="7 8">
    <name type="scientific">Capronia coronata CBS 617.96</name>
    <dbReference type="NCBI Taxonomy" id="1182541"/>
    <lineage>
        <taxon>Eukaryota</taxon>
        <taxon>Fungi</taxon>
        <taxon>Dikarya</taxon>
        <taxon>Ascomycota</taxon>
        <taxon>Pezizomycotina</taxon>
        <taxon>Eurotiomycetes</taxon>
        <taxon>Chaetothyriomycetidae</taxon>
        <taxon>Chaetothyriales</taxon>
        <taxon>Herpotrichiellaceae</taxon>
        <taxon>Capronia</taxon>
    </lineage>
</organism>
<dbReference type="GO" id="GO:0016491">
    <property type="term" value="F:oxidoreductase activity"/>
    <property type="evidence" value="ECO:0007669"/>
    <property type="project" value="InterPro"/>
</dbReference>
<dbReference type="EMBL" id="AMWN01000008">
    <property type="protein sequence ID" value="EXJ80358.1"/>
    <property type="molecule type" value="Genomic_DNA"/>
</dbReference>
<dbReference type="GO" id="GO:0016020">
    <property type="term" value="C:membrane"/>
    <property type="evidence" value="ECO:0007669"/>
    <property type="project" value="UniProtKB-SubCell"/>
</dbReference>
<feature type="domain" description="Fatty acid hydroxylase" evidence="6">
    <location>
        <begin position="179"/>
        <end position="304"/>
    </location>
</feature>
<feature type="transmembrane region" description="Helical" evidence="5">
    <location>
        <begin position="247"/>
        <end position="264"/>
    </location>
</feature>
<evidence type="ECO:0000256" key="3">
    <source>
        <dbReference type="ARBA" id="ARBA00022989"/>
    </source>
</evidence>
<dbReference type="InterPro" id="IPR006694">
    <property type="entry name" value="Fatty_acid_hydroxylase"/>
</dbReference>
<dbReference type="eggNOG" id="KOG0872">
    <property type="taxonomic scope" value="Eukaryota"/>
</dbReference>
<keyword evidence="2 5" id="KW-0812">Transmembrane</keyword>
<dbReference type="GO" id="GO:0008610">
    <property type="term" value="P:lipid biosynthetic process"/>
    <property type="evidence" value="ECO:0007669"/>
    <property type="project" value="InterPro"/>
</dbReference>
<dbReference type="AlphaFoldDB" id="W9XJL2"/>
<dbReference type="InterPro" id="IPR050307">
    <property type="entry name" value="Sterol_Desaturase_Related"/>
</dbReference>
<feature type="transmembrane region" description="Helical" evidence="5">
    <location>
        <begin position="87"/>
        <end position="113"/>
    </location>
</feature>
<dbReference type="OrthoDB" id="6354873at2759"/>
<reference evidence="7 8" key="1">
    <citation type="submission" date="2013-03" db="EMBL/GenBank/DDBJ databases">
        <title>The Genome Sequence of Capronia coronata CBS 617.96.</title>
        <authorList>
            <consortium name="The Broad Institute Genomics Platform"/>
            <person name="Cuomo C."/>
            <person name="de Hoog S."/>
            <person name="Gorbushina A."/>
            <person name="Walker B."/>
            <person name="Young S.K."/>
            <person name="Zeng Q."/>
            <person name="Gargeya S."/>
            <person name="Fitzgerald M."/>
            <person name="Haas B."/>
            <person name="Abouelleil A."/>
            <person name="Allen A.W."/>
            <person name="Alvarado L."/>
            <person name="Arachchi H.M."/>
            <person name="Berlin A.M."/>
            <person name="Chapman S.B."/>
            <person name="Gainer-Dewar J."/>
            <person name="Goldberg J."/>
            <person name="Griggs A."/>
            <person name="Gujja S."/>
            <person name="Hansen M."/>
            <person name="Howarth C."/>
            <person name="Imamovic A."/>
            <person name="Ireland A."/>
            <person name="Larimer J."/>
            <person name="McCowan C."/>
            <person name="Murphy C."/>
            <person name="Pearson M."/>
            <person name="Poon T.W."/>
            <person name="Priest M."/>
            <person name="Roberts A."/>
            <person name="Saif S."/>
            <person name="Shea T."/>
            <person name="Sisk P."/>
            <person name="Sykes S."/>
            <person name="Wortman J."/>
            <person name="Nusbaum C."/>
            <person name="Birren B."/>
        </authorList>
    </citation>
    <scope>NUCLEOTIDE SEQUENCE [LARGE SCALE GENOMIC DNA]</scope>
    <source>
        <strain evidence="7 8">CBS 617.96</strain>
    </source>
</reference>
<evidence type="ECO:0000256" key="1">
    <source>
        <dbReference type="ARBA" id="ARBA00004370"/>
    </source>
</evidence>
<comment type="caution">
    <text evidence="7">The sequence shown here is derived from an EMBL/GenBank/DDBJ whole genome shotgun (WGS) entry which is preliminary data.</text>
</comment>
<name>W9XJL2_9EURO</name>
<keyword evidence="4 5" id="KW-0472">Membrane</keyword>
<feature type="transmembrane region" description="Helical" evidence="5">
    <location>
        <begin position="170"/>
        <end position="192"/>
    </location>
</feature>
<evidence type="ECO:0000256" key="2">
    <source>
        <dbReference type="ARBA" id="ARBA00022692"/>
    </source>
</evidence>
<keyword evidence="3 5" id="KW-1133">Transmembrane helix</keyword>
<evidence type="ECO:0000256" key="5">
    <source>
        <dbReference type="SAM" id="Phobius"/>
    </source>
</evidence>
<dbReference type="Proteomes" id="UP000019484">
    <property type="component" value="Unassembled WGS sequence"/>
</dbReference>
<accession>W9XJL2</accession>
<protein>
    <submittedName>
        <fullName evidence="7">C-5 sterol desaturase</fullName>
    </submittedName>
</protein>
<proteinExistence type="predicted"/>